<organism evidence="1">
    <name type="scientific">Chromera velia CCMP2878</name>
    <dbReference type="NCBI Taxonomy" id="1169474"/>
    <lineage>
        <taxon>Eukaryota</taxon>
        <taxon>Sar</taxon>
        <taxon>Alveolata</taxon>
        <taxon>Colpodellida</taxon>
        <taxon>Chromeraceae</taxon>
        <taxon>Chromera</taxon>
    </lineage>
</organism>
<gene>
    <name evidence="1" type="ORF">Cvel_9874</name>
</gene>
<sequence length="120" mass="13890">MTTTTMLRTPSRKNRSSETVLMRTTMTKKMRRTNEDEFNLDFTTVSEFMTTVTAGMRFSIKHCFKEFEDVLFDITILGVKKEKKPKVIWKYDGAKGGIMDEADSDTNETKRKIVNSIFPS</sequence>
<dbReference type="AlphaFoldDB" id="A0A0G4I069"/>
<name>A0A0G4I069_9ALVE</name>
<evidence type="ECO:0000313" key="1">
    <source>
        <dbReference type="EMBL" id="CEM50243.1"/>
    </source>
</evidence>
<protein>
    <submittedName>
        <fullName evidence="1">Uncharacterized protein</fullName>
    </submittedName>
</protein>
<accession>A0A0G4I069</accession>
<reference evidence="1" key="1">
    <citation type="submission" date="2014-11" db="EMBL/GenBank/DDBJ databases">
        <authorList>
            <person name="Otto D Thomas"/>
            <person name="Naeem Raeece"/>
        </authorList>
    </citation>
    <scope>NUCLEOTIDE SEQUENCE</scope>
</reference>
<dbReference type="EMBL" id="CDMZ01004601">
    <property type="protein sequence ID" value="CEM50243.1"/>
    <property type="molecule type" value="Genomic_DNA"/>
</dbReference>
<proteinExistence type="predicted"/>
<dbReference type="VEuPathDB" id="CryptoDB:Cvel_9874"/>